<evidence type="ECO:0000256" key="3">
    <source>
        <dbReference type="ARBA" id="ARBA00023163"/>
    </source>
</evidence>
<feature type="domain" description="Transcriptional regulator LacI/GalR-like sensor" evidence="4">
    <location>
        <begin position="115"/>
        <end position="272"/>
    </location>
</feature>
<proteinExistence type="predicted"/>
<dbReference type="Proteomes" id="UP001261125">
    <property type="component" value="Unassembled WGS sequence"/>
</dbReference>
<dbReference type="CDD" id="cd06267">
    <property type="entry name" value="PBP1_LacI_sugar_binding-like"/>
    <property type="match status" value="1"/>
</dbReference>
<sequence length="279" mass="29393">MRPPIGIALVRDAEILGAEPYFHDLIVGIEEVTLPEGYPVLLRVLATRAEEERLYRAWAGSSDVTGVLLVDIDEDDTRPALVIDLELPAVVVGPPVAENLMTVWTDDDAAMRLAAQYLVEQGHAEILHVGGPTHIRHSLSRRRAFEQCCAEGGVVARTATGDYSRASGEAATSAALAAHPGITAAVYDSDLMALGGLDASAAAGVEVPDGLAIIAWDDSTQAQLSTPPLSAIARDTRAVGRLIGRAMLDVVAGAPADVRHAADAALRVRRSSNRDEAVT</sequence>
<dbReference type="InterPro" id="IPR046335">
    <property type="entry name" value="LacI/GalR-like_sensor"/>
</dbReference>
<dbReference type="EMBL" id="JAWDIT010000002">
    <property type="protein sequence ID" value="MDU0345147.1"/>
    <property type="molecule type" value="Genomic_DNA"/>
</dbReference>
<dbReference type="PANTHER" id="PTHR30146:SF155">
    <property type="entry name" value="ALANINE RACEMASE"/>
    <property type="match status" value="1"/>
</dbReference>
<evidence type="ECO:0000313" key="5">
    <source>
        <dbReference type="EMBL" id="MDU0345147.1"/>
    </source>
</evidence>
<comment type="caution">
    <text evidence="5">The sequence shown here is derived from an EMBL/GenBank/DDBJ whole genome shotgun (WGS) entry which is preliminary data.</text>
</comment>
<organism evidence="5 6">
    <name type="scientific">Microbacterium phycohabitans</name>
    <dbReference type="NCBI Taxonomy" id="3075993"/>
    <lineage>
        <taxon>Bacteria</taxon>
        <taxon>Bacillati</taxon>
        <taxon>Actinomycetota</taxon>
        <taxon>Actinomycetes</taxon>
        <taxon>Micrococcales</taxon>
        <taxon>Microbacteriaceae</taxon>
        <taxon>Microbacterium</taxon>
    </lineage>
</organism>
<dbReference type="RefSeq" id="WP_298877092.1">
    <property type="nucleotide sequence ID" value="NZ_JAWDIT010000002.1"/>
</dbReference>
<name>A0ABU3SL79_9MICO</name>
<keyword evidence="6" id="KW-1185">Reference proteome</keyword>
<dbReference type="Pfam" id="PF13377">
    <property type="entry name" value="Peripla_BP_3"/>
    <property type="match status" value="1"/>
</dbReference>
<gene>
    <name evidence="5" type="ORF">RWH44_05470</name>
</gene>
<dbReference type="PANTHER" id="PTHR30146">
    <property type="entry name" value="LACI-RELATED TRANSCRIPTIONAL REPRESSOR"/>
    <property type="match status" value="1"/>
</dbReference>
<keyword evidence="1" id="KW-0805">Transcription regulation</keyword>
<evidence type="ECO:0000256" key="1">
    <source>
        <dbReference type="ARBA" id="ARBA00023015"/>
    </source>
</evidence>
<dbReference type="Gene3D" id="3.40.50.2300">
    <property type="match status" value="2"/>
</dbReference>
<reference evidence="5 6" key="1">
    <citation type="submission" date="2023-09" db="EMBL/GenBank/DDBJ databases">
        <title>Microbacterium fusihabitans sp. nov., Microbacterium phycihabitans sp. nov., and Microbacterium cervinum sp. nov., isolated from dried seaweeds of beach.</title>
        <authorList>
            <person name="Lee S.D."/>
        </authorList>
    </citation>
    <scope>NUCLEOTIDE SEQUENCE [LARGE SCALE GENOMIC DNA]</scope>
    <source>
        <strain evidence="5 6">KSW2-29</strain>
    </source>
</reference>
<evidence type="ECO:0000256" key="2">
    <source>
        <dbReference type="ARBA" id="ARBA00023125"/>
    </source>
</evidence>
<evidence type="ECO:0000259" key="4">
    <source>
        <dbReference type="Pfam" id="PF13377"/>
    </source>
</evidence>
<protein>
    <submittedName>
        <fullName evidence="5">Substrate-binding domain-containing protein</fullName>
    </submittedName>
</protein>
<keyword evidence="3" id="KW-0804">Transcription</keyword>
<dbReference type="InterPro" id="IPR028082">
    <property type="entry name" value="Peripla_BP_I"/>
</dbReference>
<keyword evidence="2" id="KW-0238">DNA-binding</keyword>
<dbReference type="SUPFAM" id="SSF53822">
    <property type="entry name" value="Periplasmic binding protein-like I"/>
    <property type="match status" value="1"/>
</dbReference>
<evidence type="ECO:0000313" key="6">
    <source>
        <dbReference type="Proteomes" id="UP001261125"/>
    </source>
</evidence>
<accession>A0ABU3SL79</accession>